<evidence type="ECO:0000313" key="13">
    <source>
        <dbReference type="EMBL" id="TKJ36941.1"/>
    </source>
</evidence>
<evidence type="ECO:0000256" key="6">
    <source>
        <dbReference type="ARBA" id="ARBA00023016"/>
    </source>
</evidence>
<dbReference type="AlphaFoldDB" id="A0A532UPT3"/>
<dbReference type="HAMAP" id="MF_01152">
    <property type="entry name" value="DnaJ"/>
    <property type="match status" value="1"/>
</dbReference>
<proteinExistence type="inferred from homology"/>
<comment type="similarity">
    <text evidence="8">Belongs to the DnaJ family.</text>
</comment>
<dbReference type="InterPro" id="IPR036410">
    <property type="entry name" value="HSP_DnaJ_Cys-rich_dom_sf"/>
</dbReference>
<dbReference type="GO" id="GO:0009408">
    <property type="term" value="P:response to heat"/>
    <property type="evidence" value="ECO:0007669"/>
    <property type="project" value="InterPro"/>
</dbReference>
<feature type="domain" description="CR-type" evidence="12">
    <location>
        <begin position="137"/>
        <end position="218"/>
    </location>
</feature>
<dbReference type="Gene3D" id="1.10.287.110">
    <property type="entry name" value="DnaJ domain"/>
    <property type="match status" value="1"/>
</dbReference>
<feature type="binding site" evidence="8">
    <location>
        <position position="150"/>
    </location>
    <ligand>
        <name>Zn(2+)</name>
        <dbReference type="ChEBI" id="CHEBI:29105"/>
        <label>1</label>
    </ligand>
</feature>
<dbReference type="InterPro" id="IPR036869">
    <property type="entry name" value="J_dom_sf"/>
</dbReference>
<feature type="binding site" evidence="8">
    <location>
        <position position="195"/>
    </location>
    <ligand>
        <name>Zn(2+)</name>
        <dbReference type="ChEBI" id="CHEBI:29105"/>
        <label>2</label>
    </ligand>
</feature>
<dbReference type="PROSITE" id="PS51188">
    <property type="entry name" value="ZF_CR"/>
    <property type="match status" value="1"/>
</dbReference>
<dbReference type="GO" id="GO:0051082">
    <property type="term" value="F:unfolded protein binding"/>
    <property type="evidence" value="ECO:0007669"/>
    <property type="project" value="UniProtKB-UniRule"/>
</dbReference>
<evidence type="ECO:0000256" key="4">
    <source>
        <dbReference type="ARBA" id="ARBA00022771"/>
    </source>
</evidence>
<dbReference type="PANTHER" id="PTHR43096">
    <property type="entry name" value="DNAJ HOMOLOG 1, MITOCHONDRIAL-RELATED"/>
    <property type="match status" value="1"/>
</dbReference>
<feature type="binding site" evidence="8">
    <location>
        <position position="153"/>
    </location>
    <ligand>
        <name>Zn(2+)</name>
        <dbReference type="ChEBI" id="CHEBI:29105"/>
        <label>1</label>
    </ligand>
</feature>
<name>A0A532UPT3_UNCL8</name>
<dbReference type="GO" id="GO:0005737">
    <property type="term" value="C:cytoplasm"/>
    <property type="evidence" value="ECO:0007669"/>
    <property type="project" value="UniProtKB-SubCell"/>
</dbReference>
<gene>
    <name evidence="8" type="primary">dnaJ</name>
    <name evidence="13" type="ORF">CEE37_14605</name>
</gene>
<keyword evidence="6 8" id="KW-0346">Stress response</keyword>
<feature type="region of interest" description="Disordered" evidence="10">
    <location>
        <begin position="90"/>
        <end position="119"/>
    </location>
</feature>
<feature type="binding site" evidence="8">
    <location>
        <position position="167"/>
    </location>
    <ligand>
        <name>Zn(2+)</name>
        <dbReference type="ChEBI" id="CHEBI:29105"/>
        <label>2</label>
    </ligand>
</feature>
<dbReference type="Gene3D" id="2.10.230.10">
    <property type="entry name" value="Heat shock protein DnaJ, cysteine-rich domain"/>
    <property type="match status" value="1"/>
</dbReference>
<dbReference type="GO" id="GO:0005524">
    <property type="term" value="F:ATP binding"/>
    <property type="evidence" value="ECO:0007669"/>
    <property type="project" value="InterPro"/>
</dbReference>
<dbReference type="Gene3D" id="2.60.260.20">
    <property type="entry name" value="Urease metallochaperone UreE, N-terminal domain"/>
    <property type="match status" value="2"/>
</dbReference>
<dbReference type="InterPro" id="IPR001305">
    <property type="entry name" value="HSP_DnaJ_Cys-rich_dom"/>
</dbReference>
<keyword evidence="4 8" id="KW-0863">Zinc-finger</keyword>
<keyword evidence="2 8" id="KW-0479">Metal-binding</keyword>
<dbReference type="GO" id="GO:0042026">
    <property type="term" value="P:protein refolding"/>
    <property type="evidence" value="ECO:0007669"/>
    <property type="project" value="TreeGrafter"/>
</dbReference>
<feature type="binding site" evidence="8">
    <location>
        <position position="192"/>
    </location>
    <ligand>
        <name>Zn(2+)</name>
        <dbReference type="ChEBI" id="CHEBI:29105"/>
        <label>2</label>
    </ligand>
</feature>
<dbReference type="InterPro" id="IPR008971">
    <property type="entry name" value="HSP40/DnaJ_pept-bd"/>
</dbReference>
<evidence type="ECO:0000256" key="8">
    <source>
        <dbReference type="HAMAP-Rule" id="MF_01152"/>
    </source>
</evidence>
<feature type="binding site" evidence="8">
    <location>
        <position position="206"/>
    </location>
    <ligand>
        <name>Zn(2+)</name>
        <dbReference type="ChEBI" id="CHEBI:29105"/>
        <label>1</label>
    </ligand>
</feature>
<comment type="caution">
    <text evidence="13">The sequence shown here is derived from an EMBL/GenBank/DDBJ whole genome shotgun (WGS) entry which is preliminary data.</text>
</comment>
<dbReference type="SUPFAM" id="SSF46565">
    <property type="entry name" value="Chaperone J-domain"/>
    <property type="match status" value="1"/>
</dbReference>
<comment type="cofactor">
    <cofactor evidence="8">
        <name>Zn(2+)</name>
        <dbReference type="ChEBI" id="CHEBI:29105"/>
    </cofactor>
    <text evidence="8">Binds 2 Zn(2+) ions per monomer.</text>
</comment>
<feature type="compositionally biased region" description="Basic and acidic residues" evidence="10">
    <location>
        <begin position="104"/>
        <end position="119"/>
    </location>
</feature>
<dbReference type="SMART" id="SM00271">
    <property type="entry name" value="DnaJ"/>
    <property type="match status" value="1"/>
</dbReference>
<organism evidence="13">
    <name type="scientific">candidate division LCP-89 bacterium B3_LCP</name>
    <dbReference type="NCBI Taxonomy" id="2012998"/>
    <lineage>
        <taxon>Bacteria</taxon>
        <taxon>Pseudomonadati</taxon>
        <taxon>Bacteria division LCP-89</taxon>
    </lineage>
</organism>
<feature type="domain" description="J" evidence="11">
    <location>
        <begin position="23"/>
        <end position="88"/>
    </location>
</feature>
<accession>A0A532UPT3</accession>
<dbReference type="GO" id="GO:0031072">
    <property type="term" value="F:heat shock protein binding"/>
    <property type="evidence" value="ECO:0007669"/>
    <property type="project" value="InterPro"/>
</dbReference>
<reference evidence="13" key="1">
    <citation type="submission" date="2017-06" db="EMBL/GenBank/DDBJ databases">
        <title>Novel microbial phyla capable of carbon fixation and sulfur reduction in deep-sea sediments.</title>
        <authorList>
            <person name="Huang J."/>
            <person name="Baker B."/>
            <person name="Wang Y."/>
        </authorList>
    </citation>
    <scope>NUCLEOTIDE SEQUENCE [LARGE SCALE GENOMIC DNA]</scope>
    <source>
        <strain evidence="13">B3_LCP</strain>
    </source>
</reference>
<keyword evidence="7 8" id="KW-0143">Chaperone</keyword>
<dbReference type="CDD" id="cd10747">
    <property type="entry name" value="DnaJ_C"/>
    <property type="match status" value="1"/>
</dbReference>
<evidence type="ECO:0000256" key="3">
    <source>
        <dbReference type="ARBA" id="ARBA00022737"/>
    </source>
</evidence>
<dbReference type="InterPro" id="IPR012724">
    <property type="entry name" value="DnaJ"/>
</dbReference>
<dbReference type="InterPro" id="IPR001623">
    <property type="entry name" value="DnaJ_domain"/>
</dbReference>
<dbReference type="SUPFAM" id="SSF57938">
    <property type="entry name" value="DnaJ/Hsp40 cysteine-rich domain"/>
    <property type="match status" value="1"/>
</dbReference>
<dbReference type="GO" id="GO:0006260">
    <property type="term" value="P:DNA replication"/>
    <property type="evidence" value="ECO:0007669"/>
    <property type="project" value="UniProtKB-KW"/>
</dbReference>
<sequence length="373" mass="41697">MIFLSITAIIYYYFHYFQMPDKNLFNLLGLSLGAPQRKVREAYRQLAKKYHPDLNPDNPHTAERFKEIAHAYWVLSDPARRKSYEDLNPHLRAETHRHQSTRTYRKDTPKETSRQGPREGKDILVRLYVTLEELAEGVMRKVKIRRRQPCAECESTGIAGGAAGGICPVCKGSGDVPDFTHRSGSRRDSIPCRKCGGSGLQAMKACQNCEGRGQILADITITVGVPPGSDDKEKIVVKSQGHQGFMGGKSGDLKVVIVQKEHPYFERKNGDLIYHCNVTFTQWLQGCELQAPSLNGPIALKLEPRKIPEGVLKVPGRGMPDKDGGKGDLVVKYSLAIPNELNRKQISLLKRLESTKGFSPAIDDKGWCKRATE</sequence>
<keyword evidence="1 8" id="KW-0235">DNA replication</keyword>
<evidence type="ECO:0000256" key="2">
    <source>
        <dbReference type="ARBA" id="ARBA00022723"/>
    </source>
</evidence>
<comment type="function">
    <text evidence="8">Participates actively in the response to hyperosmotic and heat shock by preventing the aggregation of stress-denatured proteins and by disaggregating proteins, also in an autonomous, DnaK-independent fashion. Unfolded proteins bind initially to DnaJ; upon interaction with the DnaJ-bound protein, DnaK hydrolyzes its bound ATP, resulting in the formation of a stable complex. GrpE releases ADP from DnaK; ATP binding to DnaK triggers the release of the substrate protein, thus completing the reaction cycle. Several rounds of ATP-dependent interactions between DnaJ, DnaK and GrpE are required for fully efficient folding. Also involved, together with DnaK and GrpE, in the DNA replication of plasmids through activation of initiation proteins.</text>
</comment>
<dbReference type="CDD" id="cd06257">
    <property type="entry name" value="DnaJ"/>
    <property type="match status" value="1"/>
</dbReference>
<dbReference type="EMBL" id="NJBN01000014">
    <property type="protein sequence ID" value="TKJ36941.1"/>
    <property type="molecule type" value="Genomic_DNA"/>
</dbReference>
<comment type="caution">
    <text evidence="8">Lacks conserved residue(s) required for the propagation of feature annotation.</text>
</comment>
<dbReference type="PANTHER" id="PTHR43096:SF52">
    <property type="entry name" value="DNAJ HOMOLOG 1, MITOCHONDRIAL-RELATED"/>
    <property type="match status" value="1"/>
</dbReference>
<keyword evidence="3 8" id="KW-0677">Repeat</keyword>
<dbReference type="PRINTS" id="PR00625">
    <property type="entry name" value="JDOMAIN"/>
</dbReference>
<feature type="binding site" evidence="8">
    <location>
        <position position="170"/>
    </location>
    <ligand>
        <name>Zn(2+)</name>
        <dbReference type="ChEBI" id="CHEBI:29105"/>
        <label>2</label>
    </ligand>
</feature>
<dbReference type="PROSITE" id="PS50076">
    <property type="entry name" value="DNAJ_2"/>
    <property type="match status" value="1"/>
</dbReference>
<feature type="binding site" evidence="8">
    <location>
        <position position="209"/>
    </location>
    <ligand>
        <name>Zn(2+)</name>
        <dbReference type="ChEBI" id="CHEBI:29105"/>
        <label>1</label>
    </ligand>
</feature>
<dbReference type="Pfam" id="PF00226">
    <property type="entry name" value="DnaJ"/>
    <property type="match status" value="1"/>
</dbReference>
<dbReference type="GO" id="GO:0008270">
    <property type="term" value="F:zinc ion binding"/>
    <property type="evidence" value="ECO:0007669"/>
    <property type="project" value="UniProtKB-UniRule"/>
</dbReference>
<feature type="zinc finger region" description="CR-type" evidence="9">
    <location>
        <begin position="137"/>
        <end position="218"/>
    </location>
</feature>
<comment type="domain">
    <text evidence="8">The J domain is necessary and sufficient to stimulate DnaK ATPase activity. Zinc center 1 plays an important role in the autonomous, DnaK-independent chaperone activity of DnaJ. Zinc center 2 is essential for interaction with DnaK and for DnaJ activity.</text>
</comment>
<keyword evidence="8" id="KW-0963">Cytoplasm</keyword>
<dbReference type="Pfam" id="PF01556">
    <property type="entry name" value="DnaJ_C"/>
    <property type="match status" value="1"/>
</dbReference>
<keyword evidence="5 8" id="KW-0862">Zinc</keyword>
<dbReference type="Proteomes" id="UP000319619">
    <property type="component" value="Unassembled WGS sequence"/>
</dbReference>
<evidence type="ECO:0000256" key="5">
    <source>
        <dbReference type="ARBA" id="ARBA00022833"/>
    </source>
</evidence>
<comment type="subunit">
    <text evidence="8">Homodimer.</text>
</comment>
<comment type="subcellular location">
    <subcellularLocation>
        <location evidence="8">Cytoplasm</location>
    </subcellularLocation>
</comment>
<evidence type="ECO:0000256" key="1">
    <source>
        <dbReference type="ARBA" id="ARBA00022705"/>
    </source>
</evidence>
<protein>
    <recommendedName>
        <fullName evidence="8">Chaperone protein DnaJ</fullName>
    </recommendedName>
</protein>
<dbReference type="InterPro" id="IPR002939">
    <property type="entry name" value="DnaJ_C"/>
</dbReference>
<dbReference type="SUPFAM" id="SSF49493">
    <property type="entry name" value="HSP40/DnaJ peptide-binding domain"/>
    <property type="match status" value="2"/>
</dbReference>
<evidence type="ECO:0000256" key="7">
    <source>
        <dbReference type="ARBA" id="ARBA00023186"/>
    </source>
</evidence>
<evidence type="ECO:0000256" key="10">
    <source>
        <dbReference type="SAM" id="MobiDB-lite"/>
    </source>
</evidence>
<evidence type="ECO:0000256" key="9">
    <source>
        <dbReference type="PROSITE-ProRule" id="PRU00546"/>
    </source>
</evidence>
<evidence type="ECO:0000259" key="11">
    <source>
        <dbReference type="PROSITE" id="PS50076"/>
    </source>
</evidence>
<evidence type="ECO:0000259" key="12">
    <source>
        <dbReference type="PROSITE" id="PS51188"/>
    </source>
</evidence>